<name>A0A1M5H628_9BRAD</name>
<evidence type="ECO:0000313" key="3">
    <source>
        <dbReference type="Proteomes" id="UP000190675"/>
    </source>
</evidence>
<gene>
    <name evidence="2" type="ORF">SAMN05444169_0609</name>
</gene>
<dbReference type="AlphaFoldDB" id="A0A1M5H628"/>
<organism evidence="2 3">
    <name type="scientific">Bradyrhizobium erythrophlei</name>
    <dbReference type="NCBI Taxonomy" id="1437360"/>
    <lineage>
        <taxon>Bacteria</taxon>
        <taxon>Pseudomonadati</taxon>
        <taxon>Pseudomonadota</taxon>
        <taxon>Alphaproteobacteria</taxon>
        <taxon>Hyphomicrobiales</taxon>
        <taxon>Nitrobacteraceae</taxon>
        <taxon>Bradyrhizobium</taxon>
    </lineage>
</organism>
<reference evidence="2 3" key="1">
    <citation type="submission" date="2016-11" db="EMBL/GenBank/DDBJ databases">
        <authorList>
            <person name="Jaros S."/>
            <person name="Januszkiewicz K."/>
            <person name="Wedrychowicz H."/>
        </authorList>
    </citation>
    <scope>NUCLEOTIDE SEQUENCE [LARGE SCALE GENOMIC DNA]</scope>
    <source>
        <strain evidence="2 3">GAS242</strain>
    </source>
</reference>
<dbReference type="EMBL" id="LT670818">
    <property type="protein sequence ID" value="SHG11449.1"/>
    <property type="molecule type" value="Genomic_DNA"/>
</dbReference>
<dbReference type="OrthoDB" id="8454620at2"/>
<accession>A0A1M5H628</accession>
<feature type="region of interest" description="Disordered" evidence="1">
    <location>
        <begin position="1"/>
        <end position="23"/>
    </location>
</feature>
<evidence type="ECO:0000256" key="1">
    <source>
        <dbReference type="SAM" id="MobiDB-lite"/>
    </source>
</evidence>
<proteinExistence type="predicted"/>
<dbReference type="Proteomes" id="UP000190675">
    <property type="component" value="Chromosome I"/>
</dbReference>
<protein>
    <submittedName>
        <fullName evidence="2">Uncharacterized protein</fullName>
    </submittedName>
</protein>
<evidence type="ECO:0000313" key="2">
    <source>
        <dbReference type="EMBL" id="SHG11449.1"/>
    </source>
</evidence>
<sequence length="148" mass="15917">MTAVQLKCPDMSPRQASGRSTAAVAREGATVTAPFRPLDPDIVSEAIPAFFIGRNKEGFWVARDVNGRIGGIFLRESSALSFARKHSGAAGCATVYLSERFELDLENQGNPLVVKLASLIAFARHPRAQLTALIGKMTGAIRRSTKDC</sequence>
<dbReference type="RefSeq" id="WP_079564582.1">
    <property type="nucleotide sequence ID" value="NZ_LT670818.1"/>
</dbReference>